<feature type="domain" description="Phytocyanin" evidence="5">
    <location>
        <begin position="27"/>
        <end position="134"/>
    </location>
</feature>
<sequence>MANNLVSIYGLLILVSASTLFIRGATETYTVGDDLGWTVPPLGELTYRTWATEQDFVVGDRIRFEWSGSGTENVVQVNREGYEECRATNSYALSPIETNSPFTYRLNSTETYYFICTVDNHCRLGQRVAIQASSSAASSSLAVALSVILLAINILCLF</sequence>
<protein>
    <recommendedName>
        <fullName evidence="5">Phytocyanin domain-containing protein</fullName>
    </recommendedName>
</protein>
<keyword evidence="3" id="KW-0472">Membrane</keyword>
<dbReference type="PANTHER" id="PTHR33021:SF522">
    <property type="entry name" value="PHYTOCYANIN DOMAIN-CONTAINING PROTEIN"/>
    <property type="match status" value="1"/>
</dbReference>
<evidence type="ECO:0000256" key="3">
    <source>
        <dbReference type="SAM" id="Phobius"/>
    </source>
</evidence>
<evidence type="ECO:0000256" key="4">
    <source>
        <dbReference type="SAM" id="SignalP"/>
    </source>
</evidence>
<keyword evidence="7" id="KW-1185">Reference proteome</keyword>
<reference evidence="6 7" key="1">
    <citation type="submission" date="2024-12" db="EMBL/GenBank/DDBJ databases">
        <title>The unique morphological basis and parallel evolutionary history of personate flowers in Penstemon.</title>
        <authorList>
            <person name="Depatie T.H."/>
            <person name="Wessinger C.A."/>
        </authorList>
    </citation>
    <scope>NUCLEOTIDE SEQUENCE [LARGE SCALE GENOMIC DNA]</scope>
    <source>
        <strain evidence="6">WTNN_2</strain>
        <tissue evidence="6">Leaf</tissue>
    </source>
</reference>
<feature type="chain" id="PRO_5044746839" description="Phytocyanin domain-containing protein" evidence="4">
    <location>
        <begin position="18"/>
        <end position="158"/>
    </location>
</feature>
<dbReference type="PROSITE" id="PS51485">
    <property type="entry name" value="PHYTOCYANIN"/>
    <property type="match status" value="1"/>
</dbReference>
<evidence type="ECO:0000313" key="6">
    <source>
        <dbReference type="EMBL" id="KAL3839812.1"/>
    </source>
</evidence>
<dbReference type="InterPro" id="IPR039391">
    <property type="entry name" value="Phytocyanin-like"/>
</dbReference>
<evidence type="ECO:0000256" key="1">
    <source>
        <dbReference type="ARBA" id="ARBA00023157"/>
    </source>
</evidence>
<keyword evidence="1" id="KW-1015">Disulfide bond</keyword>
<dbReference type="SUPFAM" id="SSF49503">
    <property type="entry name" value="Cupredoxins"/>
    <property type="match status" value="1"/>
</dbReference>
<dbReference type="FunFam" id="2.60.40.420:FF:000034">
    <property type="entry name" value="Cupredoxin superfamily protein"/>
    <property type="match status" value="1"/>
</dbReference>
<feature type="signal peptide" evidence="4">
    <location>
        <begin position="1"/>
        <end position="17"/>
    </location>
</feature>
<evidence type="ECO:0000313" key="7">
    <source>
        <dbReference type="Proteomes" id="UP001634393"/>
    </source>
</evidence>
<gene>
    <name evidence="6" type="ORF">ACJIZ3_024403</name>
</gene>
<accession>A0ABD3TU74</accession>
<dbReference type="Gene3D" id="2.60.40.420">
    <property type="entry name" value="Cupredoxins - blue copper proteins"/>
    <property type="match status" value="1"/>
</dbReference>
<dbReference type="InterPro" id="IPR003245">
    <property type="entry name" value="Phytocyanin_dom"/>
</dbReference>
<dbReference type="Proteomes" id="UP001634393">
    <property type="component" value="Unassembled WGS sequence"/>
</dbReference>
<dbReference type="EMBL" id="JBJXBP010000003">
    <property type="protein sequence ID" value="KAL3839812.1"/>
    <property type="molecule type" value="Genomic_DNA"/>
</dbReference>
<name>A0ABD3TU74_9LAMI</name>
<keyword evidence="2" id="KW-0325">Glycoprotein</keyword>
<keyword evidence="3" id="KW-1133">Transmembrane helix</keyword>
<proteinExistence type="predicted"/>
<dbReference type="Pfam" id="PF02298">
    <property type="entry name" value="Cu_bind_like"/>
    <property type="match status" value="1"/>
</dbReference>
<comment type="caution">
    <text evidence="6">The sequence shown here is derived from an EMBL/GenBank/DDBJ whole genome shotgun (WGS) entry which is preliminary data.</text>
</comment>
<evidence type="ECO:0000256" key="2">
    <source>
        <dbReference type="ARBA" id="ARBA00023180"/>
    </source>
</evidence>
<organism evidence="6 7">
    <name type="scientific">Penstemon smallii</name>
    <dbReference type="NCBI Taxonomy" id="265156"/>
    <lineage>
        <taxon>Eukaryota</taxon>
        <taxon>Viridiplantae</taxon>
        <taxon>Streptophyta</taxon>
        <taxon>Embryophyta</taxon>
        <taxon>Tracheophyta</taxon>
        <taxon>Spermatophyta</taxon>
        <taxon>Magnoliopsida</taxon>
        <taxon>eudicotyledons</taxon>
        <taxon>Gunneridae</taxon>
        <taxon>Pentapetalae</taxon>
        <taxon>asterids</taxon>
        <taxon>lamiids</taxon>
        <taxon>Lamiales</taxon>
        <taxon>Plantaginaceae</taxon>
        <taxon>Cheloneae</taxon>
        <taxon>Penstemon</taxon>
    </lineage>
</organism>
<evidence type="ECO:0000259" key="5">
    <source>
        <dbReference type="PROSITE" id="PS51485"/>
    </source>
</evidence>
<dbReference type="PANTHER" id="PTHR33021">
    <property type="entry name" value="BLUE COPPER PROTEIN"/>
    <property type="match status" value="1"/>
</dbReference>
<dbReference type="InterPro" id="IPR008972">
    <property type="entry name" value="Cupredoxin"/>
</dbReference>
<feature type="transmembrane region" description="Helical" evidence="3">
    <location>
        <begin position="136"/>
        <end position="157"/>
    </location>
</feature>
<keyword evidence="4" id="KW-0732">Signal</keyword>
<keyword evidence="3" id="KW-0812">Transmembrane</keyword>
<dbReference type="AlphaFoldDB" id="A0ABD3TU74"/>